<evidence type="ECO:0000259" key="8">
    <source>
        <dbReference type="SMART" id="SM00650"/>
    </source>
</evidence>
<evidence type="ECO:0000256" key="7">
    <source>
        <dbReference type="PROSITE-ProRule" id="PRU01026"/>
    </source>
</evidence>
<dbReference type="SUPFAM" id="SSF53335">
    <property type="entry name" value="S-adenosyl-L-methionine-dependent methyltransferases"/>
    <property type="match status" value="1"/>
</dbReference>
<dbReference type="PANTHER" id="PTHR11727">
    <property type="entry name" value="DIMETHYLADENOSINE TRANSFERASE"/>
    <property type="match status" value="1"/>
</dbReference>
<keyword evidence="2" id="KW-0698">rRNA processing</keyword>
<dbReference type="Gene3D" id="3.40.50.150">
    <property type="entry name" value="Vaccinia Virus protein VP39"/>
    <property type="match status" value="1"/>
</dbReference>
<dbReference type="InterPro" id="IPR023165">
    <property type="entry name" value="rRNA_Ade_diMease-like_C"/>
</dbReference>
<dbReference type="GO" id="GO:0052908">
    <property type="term" value="F:16S rRNA (adenine(1518)-N(6)/adenine(1519)-N(6))-dimethyltransferase activity"/>
    <property type="evidence" value="ECO:0007669"/>
    <property type="project" value="UniProtKB-EC"/>
</dbReference>
<organism evidence="9 10">
    <name type="scientific">Candidatus Phytoplasma sacchari</name>
    <dbReference type="NCBI Taxonomy" id="2609813"/>
    <lineage>
        <taxon>Bacteria</taxon>
        <taxon>Bacillati</taxon>
        <taxon>Mycoplasmatota</taxon>
        <taxon>Mollicutes</taxon>
        <taxon>Acholeplasmatales</taxon>
        <taxon>Acholeplasmataceae</taxon>
        <taxon>Candidatus Phytoplasma</taxon>
        <taxon>16SrXI (Rice yellow dwarf group)</taxon>
    </lineage>
</organism>
<dbReference type="EMBL" id="CP115156">
    <property type="protein sequence ID" value="WBL31513.1"/>
    <property type="molecule type" value="Genomic_DNA"/>
</dbReference>
<dbReference type="NCBIfam" id="TIGR00755">
    <property type="entry name" value="ksgA"/>
    <property type="match status" value="1"/>
</dbReference>
<feature type="binding site" evidence="7">
    <location>
        <position position="15"/>
    </location>
    <ligand>
        <name>S-adenosyl-L-methionine</name>
        <dbReference type="ChEBI" id="CHEBI:59789"/>
    </ligand>
</feature>
<dbReference type="Proteomes" id="UP001210120">
    <property type="component" value="Chromosome"/>
</dbReference>
<dbReference type="PROSITE" id="PS01131">
    <property type="entry name" value="RRNA_A_DIMETH"/>
    <property type="match status" value="1"/>
</dbReference>
<dbReference type="Pfam" id="PF00398">
    <property type="entry name" value="RrnaAD"/>
    <property type="match status" value="1"/>
</dbReference>
<feature type="domain" description="Ribosomal RNA adenine methylase transferase N-terminal" evidence="8">
    <location>
        <begin position="22"/>
        <end position="193"/>
    </location>
</feature>
<keyword evidence="1" id="KW-0963">Cytoplasm</keyword>
<feature type="binding site" evidence="7">
    <location>
        <position position="109"/>
    </location>
    <ligand>
        <name>S-adenosyl-L-methionine</name>
        <dbReference type="ChEBI" id="CHEBI:59789"/>
    </ligand>
</feature>
<feature type="binding site" evidence="7">
    <location>
        <position position="17"/>
    </location>
    <ligand>
        <name>S-adenosyl-L-methionine</name>
        <dbReference type="ChEBI" id="CHEBI:59789"/>
    </ligand>
</feature>
<protein>
    <submittedName>
        <fullName evidence="9">16S rRNA (Adenine(1518)-N(6)/adenine(1519)-N(6))-dimethyltransferase RsmA</fullName>
        <ecNumber evidence="9">2.1.1.182</ecNumber>
    </submittedName>
</protein>
<accession>A0ABY7M4Q4</accession>
<feature type="binding site" evidence="7">
    <location>
        <position position="41"/>
    </location>
    <ligand>
        <name>S-adenosyl-L-methionine</name>
        <dbReference type="ChEBI" id="CHEBI:59789"/>
    </ligand>
</feature>
<dbReference type="PROSITE" id="PS51689">
    <property type="entry name" value="SAM_RNA_A_N6_MT"/>
    <property type="match status" value="1"/>
</dbReference>
<dbReference type="InterPro" id="IPR001737">
    <property type="entry name" value="KsgA/Erm"/>
</dbReference>
<name>A0ABY7M4Q4_9MOLU</name>
<gene>
    <name evidence="9" type="primary">rsmA</name>
    <name evidence="9" type="ORF">O7R10_00400</name>
</gene>
<feature type="binding site" evidence="7">
    <location>
        <position position="62"/>
    </location>
    <ligand>
        <name>S-adenosyl-L-methionine</name>
        <dbReference type="ChEBI" id="CHEBI:59789"/>
    </ligand>
</feature>
<dbReference type="Gene3D" id="1.10.8.100">
    <property type="entry name" value="Ribosomal RNA adenine dimethylase-like, domain 2"/>
    <property type="match status" value="1"/>
</dbReference>
<dbReference type="EC" id="2.1.1.182" evidence="9"/>
<dbReference type="SMART" id="SM00650">
    <property type="entry name" value="rADc"/>
    <property type="match status" value="1"/>
</dbReference>
<dbReference type="PANTHER" id="PTHR11727:SF7">
    <property type="entry name" value="DIMETHYLADENOSINE TRANSFERASE-RELATED"/>
    <property type="match status" value="1"/>
</dbReference>
<evidence type="ECO:0000256" key="1">
    <source>
        <dbReference type="ARBA" id="ARBA00022490"/>
    </source>
</evidence>
<keyword evidence="3 7" id="KW-0489">Methyltransferase</keyword>
<keyword evidence="5 7" id="KW-0949">S-adenosyl-L-methionine</keyword>
<evidence type="ECO:0000256" key="6">
    <source>
        <dbReference type="ARBA" id="ARBA00022884"/>
    </source>
</evidence>
<sequence>MENKKHIFKKKYGQNFLNDKNLLKLILKKSDFQNQNVVEIGSGKGVLTRLISKKAKKVLTYEIDKSLKPFLEFDNYKNIFVIYDDVLKRDFVLDFNKYFSKEDLVMIGNLPYNITSPLIFKILFLDRVKSFIFLIQKEMGLRILSREKKKCNCFLSVFLQSLTNITKIRVVKNTSFFPKPKVDGIVLKFDKLLLSEKEKLFIKNEFFLFLKASFCYKRKKLINNLSINFSISKEKILFFLKKYQIPLNIRAEQIDILRFKEISSFFYNFFHKDLICKTY</sequence>
<evidence type="ECO:0000256" key="2">
    <source>
        <dbReference type="ARBA" id="ARBA00022552"/>
    </source>
</evidence>
<evidence type="ECO:0000256" key="4">
    <source>
        <dbReference type="ARBA" id="ARBA00022679"/>
    </source>
</evidence>
<evidence type="ECO:0000313" key="9">
    <source>
        <dbReference type="EMBL" id="WBL31513.1"/>
    </source>
</evidence>
<proteinExistence type="inferred from homology"/>
<evidence type="ECO:0000313" key="10">
    <source>
        <dbReference type="Proteomes" id="UP001210120"/>
    </source>
</evidence>
<comment type="similarity">
    <text evidence="7">Belongs to the class I-like SAM-binding methyltransferase superfamily. rRNA adenine N(6)-methyltransferase family.</text>
</comment>
<keyword evidence="4 7" id="KW-0808">Transferase</keyword>
<dbReference type="InterPro" id="IPR020598">
    <property type="entry name" value="rRNA_Ade_methylase_Trfase_N"/>
</dbReference>
<keyword evidence="6 7" id="KW-0694">RNA-binding</keyword>
<evidence type="ECO:0000256" key="5">
    <source>
        <dbReference type="ARBA" id="ARBA00022691"/>
    </source>
</evidence>
<reference evidence="9" key="1">
    <citation type="submission" date="2022-12" db="EMBL/GenBank/DDBJ databases">
        <title>Genomic Characterization of Candidatus Phytoplasma sacchari in China.</title>
        <authorList>
            <person name="Zhang R.-Y."/>
        </authorList>
    </citation>
    <scope>NUCLEOTIDE SEQUENCE [LARGE SCALE GENOMIC DNA]</scope>
    <source>
        <strain evidence="9">SCWL1</strain>
    </source>
</reference>
<feature type="binding site" evidence="7">
    <location>
        <position position="85"/>
    </location>
    <ligand>
        <name>S-adenosyl-L-methionine</name>
        <dbReference type="ChEBI" id="CHEBI:59789"/>
    </ligand>
</feature>
<dbReference type="InterPro" id="IPR011530">
    <property type="entry name" value="rRNA_adenine_dimethylase"/>
</dbReference>
<dbReference type="InterPro" id="IPR020596">
    <property type="entry name" value="rRNA_Ade_Mease_Trfase_CS"/>
</dbReference>
<evidence type="ECO:0000256" key="3">
    <source>
        <dbReference type="ARBA" id="ARBA00022603"/>
    </source>
</evidence>
<dbReference type="InterPro" id="IPR029063">
    <property type="entry name" value="SAM-dependent_MTases_sf"/>
</dbReference>
<keyword evidence="10" id="KW-1185">Reference proteome</keyword>